<evidence type="ECO:0000313" key="3">
    <source>
        <dbReference type="Proteomes" id="UP000182108"/>
    </source>
</evidence>
<name>A0A0K6IX48_9PROT</name>
<keyword evidence="1" id="KW-0472">Membrane</keyword>
<protein>
    <submittedName>
        <fullName evidence="2">Uncharacterized protein</fullName>
    </submittedName>
</protein>
<keyword evidence="3" id="KW-1185">Reference proteome</keyword>
<gene>
    <name evidence="2" type="ORF">Ga0061068_11431</name>
</gene>
<evidence type="ECO:0000313" key="2">
    <source>
        <dbReference type="EMBL" id="CUB07917.1"/>
    </source>
</evidence>
<organism evidence="2 3">
    <name type="scientific">Tepidiphilus thermophilus</name>
    <dbReference type="NCBI Taxonomy" id="876478"/>
    <lineage>
        <taxon>Bacteria</taxon>
        <taxon>Pseudomonadati</taxon>
        <taxon>Pseudomonadota</taxon>
        <taxon>Hydrogenophilia</taxon>
        <taxon>Hydrogenophilales</taxon>
        <taxon>Hydrogenophilaceae</taxon>
        <taxon>Tepidiphilus</taxon>
    </lineage>
</organism>
<keyword evidence="1" id="KW-1133">Transmembrane helix</keyword>
<evidence type="ECO:0000256" key="1">
    <source>
        <dbReference type="SAM" id="Phobius"/>
    </source>
</evidence>
<reference evidence="3" key="1">
    <citation type="submission" date="2015-08" db="EMBL/GenBank/DDBJ databases">
        <authorList>
            <person name="Babu N.S."/>
            <person name="Beckwith C.J."/>
            <person name="Beseler K.G."/>
            <person name="Brison A."/>
            <person name="Carone J.V."/>
            <person name="Caskin T.P."/>
            <person name="Diamond M."/>
            <person name="Durham M.E."/>
            <person name="Foxe J.M."/>
            <person name="Go M."/>
            <person name="Henderson B.A."/>
            <person name="Jones I.B."/>
            <person name="McGettigan J.A."/>
            <person name="Micheletti S.J."/>
            <person name="Nasrallah M.E."/>
            <person name="Ortiz D."/>
            <person name="Piller C.R."/>
            <person name="Privatt S.R."/>
            <person name="Schneider S.L."/>
            <person name="Sharp S."/>
            <person name="Smith T.C."/>
            <person name="Stanton J.D."/>
            <person name="Ullery H.E."/>
            <person name="Wilson R.J."/>
            <person name="Serrano M.G."/>
            <person name="Buck G."/>
            <person name="Lee V."/>
            <person name="Wang Y."/>
            <person name="Carvalho R."/>
            <person name="Voegtly L."/>
            <person name="Shi R."/>
            <person name="Duckworth R."/>
            <person name="Johnson A."/>
            <person name="Loviza R."/>
            <person name="Walstead R."/>
            <person name="Shah Z."/>
            <person name="Kiflezghi M."/>
            <person name="Wade K."/>
            <person name="Ball S.L."/>
            <person name="Bradley K.W."/>
            <person name="Asai D.J."/>
            <person name="Bowman C.A."/>
            <person name="Russell D.A."/>
            <person name="Pope W.H."/>
            <person name="Jacobs-Sera D."/>
            <person name="Hendrix R.W."/>
            <person name="Hatfull G.F."/>
        </authorList>
    </citation>
    <scope>NUCLEOTIDE SEQUENCE [LARGE SCALE GENOMIC DNA]</scope>
    <source>
        <strain evidence="3">JCM 19170</strain>
    </source>
</reference>
<feature type="transmembrane region" description="Helical" evidence="1">
    <location>
        <begin position="20"/>
        <end position="39"/>
    </location>
</feature>
<proteinExistence type="predicted"/>
<dbReference type="AlphaFoldDB" id="A0A0K6IX48"/>
<sequence>MEGTAQPYRLVVPLPRYSTGLALALVAAGFVLSFVYFPWPKAVALAVAFVAVGIRWHRSCSATKALWLWPGHHLAFAADDAPRHRTDAWRFGPWVILRACPRRGGRGATYLIELPSLSESDRWALAHWCATGRPPRS</sequence>
<accession>A0A0K6IX48</accession>
<dbReference type="EMBL" id="CYHH01000014">
    <property type="protein sequence ID" value="CUB07917.1"/>
    <property type="molecule type" value="Genomic_DNA"/>
</dbReference>
<dbReference type="Proteomes" id="UP000182108">
    <property type="component" value="Unassembled WGS sequence"/>
</dbReference>
<keyword evidence="1" id="KW-0812">Transmembrane</keyword>